<dbReference type="RefSeq" id="YP_010667054.1">
    <property type="nucleotide sequence ID" value="NC_070948.1"/>
</dbReference>
<accession>A0A4Y6E9U6</accession>
<evidence type="ECO:0000313" key="2">
    <source>
        <dbReference type="Proteomes" id="UP000319811"/>
    </source>
</evidence>
<dbReference type="EMBL" id="MK977705">
    <property type="protein sequence ID" value="QDF15443.1"/>
    <property type="molecule type" value="Genomic_DNA"/>
</dbReference>
<dbReference type="Proteomes" id="UP000319811">
    <property type="component" value="Segment"/>
</dbReference>
<dbReference type="KEGG" id="vg:77943166"/>
<name>A0A4Y6E9U6_9CAUD</name>
<dbReference type="GeneID" id="77943166"/>
<organism evidence="1 2">
    <name type="scientific">Gordonia phage Mollymur</name>
    <dbReference type="NCBI Taxonomy" id="2590895"/>
    <lineage>
        <taxon>Viruses</taxon>
        <taxon>Duplodnaviria</taxon>
        <taxon>Heunggongvirae</taxon>
        <taxon>Uroviricota</taxon>
        <taxon>Caudoviricetes</taxon>
        <taxon>Mollymurvirus</taxon>
        <taxon>Mollymurvirus mollymur</taxon>
    </lineage>
</organism>
<gene>
    <name evidence="1" type="primary">83</name>
    <name evidence="1" type="ORF">SEA_MOLLYMUR_83</name>
</gene>
<proteinExistence type="predicted"/>
<keyword evidence="2" id="KW-1185">Reference proteome</keyword>
<sequence length="86" mass="9289">MTQPAALDLTGFDLSIPDKVALGRAVDELPGVSMKSKLYLILMYTQITLRAIEAQPAGPERDAAARAIKTIISYAEAHFASSRNAR</sequence>
<protein>
    <submittedName>
        <fullName evidence="1">Uncharacterized protein</fullName>
    </submittedName>
</protein>
<reference evidence="1 2" key="1">
    <citation type="submission" date="2019-05" db="EMBL/GenBank/DDBJ databases">
        <authorList>
            <person name="Murphy M.E."/>
            <person name="Alvaro L.E."/>
            <person name="Baker K.N."/>
            <person name="Baxter I.S."/>
            <person name="Brown M.R."/>
            <person name="Driscoll K.D."/>
            <person name="Elrubaie J.M."/>
            <person name="Feith S.L."/>
            <person name="Indihar D.F."/>
            <person name="Knoch V.T."/>
            <person name="Koirtyohann K.M."/>
            <person name="Kratz M.A."/>
            <person name="Lear A.H."/>
            <person name="Lindblom K.E."/>
            <person name="Marcus E.R."/>
            <person name="Sensor R."/>
            <person name="Sherman S.J."/>
            <person name="Swift V.R."/>
            <person name="White K.E."/>
            <person name="Wills S.J."/>
            <person name="Gatt S.M."/>
            <person name="Lohbauer S.A."/>
            <person name="Power T.R."/>
            <person name="Rosales K.A."/>
            <person name="Sisson B.M."/>
            <person name="Isern S."/>
            <person name="Michael S.F."/>
            <person name="Monti D.L."/>
            <person name="Garlena R.A."/>
            <person name="Russell D.A."/>
            <person name="Pope W.H."/>
            <person name="Jacobs-Sera D."/>
            <person name="Hatfull G.F."/>
        </authorList>
    </citation>
    <scope>NUCLEOTIDE SEQUENCE [LARGE SCALE GENOMIC DNA]</scope>
</reference>
<evidence type="ECO:0000313" key="1">
    <source>
        <dbReference type="EMBL" id="QDF15443.1"/>
    </source>
</evidence>